<proteinExistence type="predicted"/>
<evidence type="ECO:0000313" key="2">
    <source>
        <dbReference type="Proteomes" id="UP001431010"/>
    </source>
</evidence>
<evidence type="ECO:0000313" key="1">
    <source>
        <dbReference type="EMBL" id="UFZ01898.1"/>
    </source>
</evidence>
<keyword evidence="2" id="KW-1185">Reference proteome</keyword>
<reference evidence="1" key="1">
    <citation type="journal article" date="2024" name="Antonie Van Leeuwenhoek">
        <title>Bradyrhizobium ontarionense sp. nov., a novel bacterial symbiont isolated from Aeschynomene indica (Indian jointvetch), harbours photosynthesis, nitrogen fixation and nitrous oxide (N2O) reductase genes.</title>
        <authorList>
            <person name="Bromfield E.S.P."/>
            <person name="Cloutier S."/>
        </authorList>
    </citation>
    <scope>NUCLEOTIDE SEQUENCE</scope>
    <source>
        <strain evidence="1">A19</strain>
    </source>
</reference>
<sequence length="125" mass="13967">MRIDELQGRDPQPGRQDMTGTAMLNLVGNERLGAMGSKAFQIELSAKEQSLLQRQLEKGHYDNVNDVFADALRALDERGAVYDDFLRSKVKASLANKKPSIPAETVFERLEARHARRVKASKRGA</sequence>
<gene>
    <name evidence="1" type="ORF">LQG66_21550</name>
</gene>
<protein>
    <submittedName>
        <fullName evidence="1">Type II toxin-antitoxin system ParD family antitoxin</fullName>
    </submittedName>
</protein>
<dbReference type="Proteomes" id="UP001431010">
    <property type="component" value="Chromosome"/>
</dbReference>
<dbReference type="RefSeq" id="WP_231317691.1">
    <property type="nucleotide sequence ID" value="NZ_CP088156.1"/>
</dbReference>
<organism evidence="1 2">
    <name type="scientific">Bradyrhizobium ontarionense</name>
    <dbReference type="NCBI Taxonomy" id="2898149"/>
    <lineage>
        <taxon>Bacteria</taxon>
        <taxon>Pseudomonadati</taxon>
        <taxon>Pseudomonadota</taxon>
        <taxon>Alphaproteobacteria</taxon>
        <taxon>Hyphomicrobiales</taxon>
        <taxon>Nitrobacteraceae</taxon>
        <taxon>Bradyrhizobium</taxon>
    </lineage>
</organism>
<dbReference type="Gene3D" id="6.20.450.20">
    <property type="match status" value="1"/>
</dbReference>
<name>A0ABY3R3M6_9BRAD</name>
<accession>A0ABY3R3M6</accession>
<dbReference type="EMBL" id="CP088156">
    <property type="protein sequence ID" value="UFZ01898.1"/>
    <property type="molecule type" value="Genomic_DNA"/>
</dbReference>